<evidence type="ECO:0000256" key="1">
    <source>
        <dbReference type="SAM" id="MobiDB-lite"/>
    </source>
</evidence>
<protein>
    <submittedName>
        <fullName evidence="2">Uncharacterized protein</fullName>
    </submittedName>
</protein>
<evidence type="ECO:0000313" key="3">
    <source>
        <dbReference type="Proteomes" id="UP001054252"/>
    </source>
</evidence>
<gene>
    <name evidence="2" type="ORF">SLEP1_g41490</name>
</gene>
<organism evidence="2 3">
    <name type="scientific">Rubroshorea leprosula</name>
    <dbReference type="NCBI Taxonomy" id="152421"/>
    <lineage>
        <taxon>Eukaryota</taxon>
        <taxon>Viridiplantae</taxon>
        <taxon>Streptophyta</taxon>
        <taxon>Embryophyta</taxon>
        <taxon>Tracheophyta</taxon>
        <taxon>Spermatophyta</taxon>
        <taxon>Magnoliopsida</taxon>
        <taxon>eudicotyledons</taxon>
        <taxon>Gunneridae</taxon>
        <taxon>Pentapetalae</taxon>
        <taxon>rosids</taxon>
        <taxon>malvids</taxon>
        <taxon>Malvales</taxon>
        <taxon>Dipterocarpaceae</taxon>
        <taxon>Rubroshorea</taxon>
    </lineage>
</organism>
<dbReference type="Proteomes" id="UP001054252">
    <property type="component" value="Unassembled WGS sequence"/>
</dbReference>
<dbReference type="AlphaFoldDB" id="A0AAV5L753"/>
<proteinExistence type="predicted"/>
<reference evidence="2 3" key="1">
    <citation type="journal article" date="2021" name="Commun. Biol.">
        <title>The genome of Shorea leprosula (Dipterocarpaceae) highlights the ecological relevance of drought in aseasonal tropical rainforests.</title>
        <authorList>
            <person name="Ng K.K.S."/>
            <person name="Kobayashi M.J."/>
            <person name="Fawcett J.A."/>
            <person name="Hatakeyama M."/>
            <person name="Paape T."/>
            <person name="Ng C.H."/>
            <person name="Ang C.C."/>
            <person name="Tnah L.H."/>
            <person name="Lee C.T."/>
            <person name="Nishiyama T."/>
            <person name="Sese J."/>
            <person name="O'Brien M.J."/>
            <person name="Copetti D."/>
            <person name="Mohd Noor M.I."/>
            <person name="Ong R.C."/>
            <person name="Putra M."/>
            <person name="Sireger I.Z."/>
            <person name="Indrioko S."/>
            <person name="Kosugi Y."/>
            <person name="Izuno A."/>
            <person name="Isagi Y."/>
            <person name="Lee S.L."/>
            <person name="Shimizu K.K."/>
        </authorList>
    </citation>
    <scope>NUCLEOTIDE SEQUENCE [LARGE SCALE GENOMIC DNA]</scope>
    <source>
        <strain evidence="2">214</strain>
    </source>
</reference>
<name>A0AAV5L753_9ROSI</name>
<keyword evidence="3" id="KW-1185">Reference proteome</keyword>
<feature type="region of interest" description="Disordered" evidence="1">
    <location>
        <begin position="169"/>
        <end position="191"/>
    </location>
</feature>
<accession>A0AAV5L753</accession>
<comment type="caution">
    <text evidence="2">The sequence shown here is derived from an EMBL/GenBank/DDBJ whole genome shotgun (WGS) entry which is preliminary data.</text>
</comment>
<dbReference type="EMBL" id="BPVZ01000098">
    <property type="protein sequence ID" value="GKV32928.1"/>
    <property type="molecule type" value="Genomic_DNA"/>
</dbReference>
<sequence length="191" mass="20993">MKLLWKLGDPSFQPPLLPPFFSSKSPSIAFKNSDETPQVQSRRIGDEARCAGRQGRGVLMMARACRGIIAGSGGVECRRRGRVQAGVQQGKQWRSRAQQQGHRHSRVQAIWCRARGSCAERRNWCRARLVQEERLGAGARGRGRVQAGVQQGNRGGIWAQRRRDLVQGKAGAVQKGEEADSVQRRAGAVGA</sequence>
<evidence type="ECO:0000313" key="2">
    <source>
        <dbReference type="EMBL" id="GKV32928.1"/>
    </source>
</evidence>